<dbReference type="PANTHER" id="PTHR10459">
    <property type="entry name" value="DNA LIGASE"/>
    <property type="match status" value="1"/>
</dbReference>
<sequence length="276" mass="30791">MVFVCVSVAMYVHFKVHETRSHAHSSGDDERKITRKQKAEGKTAEAEAEQSPKKAKIEDEDKTKDENGQENGKSTEDIKAEFEKFCKATSEHLSIQQMREILEANGQDASGADDAVVPRCQDILFYGPLDKCPVCGGNLEVSDTTYMCSGAYSEWSSCTYTSQDPPRRDEPIKLPDSVKDSGVADLLKEFEDRKGRFRPVLPGTDKPFRGMMIALSGRLTRTHLKMFGKRGVHKDSKLQDEGGQILEKDGILYNCAFAASDRGRGVNEYAQKYAFV</sequence>
<feature type="domain" description="PARP1-like PADR1" evidence="5">
    <location>
        <begin position="129"/>
        <end position="168"/>
    </location>
</feature>
<dbReference type="SMART" id="SM01335">
    <property type="entry name" value="PADR1"/>
    <property type="match status" value="1"/>
</dbReference>
<name>A0AAW2UN27_SESRA</name>
<accession>A0AAW2UN27</accession>
<evidence type="ECO:0000256" key="1">
    <source>
        <dbReference type="ARBA" id="ARBA00022676"/>
    </source>
</evidence>
<dbReference type="AlphaFoldDB" id="A0AAW2UN27"/>
<evidence type="ECO:0000259" key="6">
    <source>
        <dbReference type="Pfam" id="PF21728"/>
    </source>
</evidence>
<comment type="caution">
    <text evidence="7">The sequence shown here is derived from an EMBL/GenBank/DDBJ whole genome shotgun (WGS) entry which is preliminary data.</text>
</comment>
<dbReference type="PANTHER" id="PTHR10459:SF106">
    <property type="entry name" value="PROTEIN ADP-RIBOSYLTRANSFERASE PARP3"/>
    <property type="match status" value="1"/>
</dbReference>
<dbReference type="Gene3D" id="2.20.25.630">
    <property type="match status" value="1"/>
</dbReference>
<dbReference type="GO" id="GO:0006302">
    <property type="term" value="P:double-strand break repair"/>
    <property type="evidence" value="ECO:0007669"/>
    <property type="project" value="TreeGrafter"/>
</dbReference>
<dbReference type="InterPro" id="IPR049296">
    <property type="entry name" value="PARP1-like_PADR1_N"/>
</dbReference>
<dbReference type="InterPro" id="IPR050800">
    <property type="entry name" value="ARTD/PARP"/>
</dbReference>
<dbReference type="GO" id="GO:0003950">
    <property type="term" value="F:NAD+ poly-ADP-ribosyltransferase activity"/>
    <property type="evidence" value="ECO:0007669"/>
    <property type="project" value="TreeGrafter"/>
</dbReference>
<keyword evidence="1" id="KW-0328">Glycosyltransferase</keyword>
<dbReference type="GO" id="GO:0070212">
    <property type="term" value="P:protein poly-ADP-ribosylation"/>
    <property type="evidence" value="ECO:0007669"/>
    <property type="project" value="TreeGrafter"/>
</dbReference>
<organism evidence="7">
    <name type="scientific">Sesamum radiatum</name>
    <name type="common">Black benniseed</name>
    <dbReference type="NCBI Taxonomy" id="300843"/>
    <lineage>
        <taxon>Eukaryota</taxon>
        <taxon>Viridiplantae</taxon>
        <taxon>Streptophyta</taxon>
        <taxon>Embryophyta</taxon>
        <taxon>Tracheophyta</taxon>
        <taxon>Spermatophyta</taxon>
        <taxon>Magnoliopsida</taxon>
        <taxon>eudicotyledons</taxon>
        <taxon>Gunneridae</taxon>
        <taxon>Pentapetalae</taxon>
        <taxon>asterids</taxon>
        <taxon>lamiids</taxon>
        <taxon>Lamiales</taxon>
        <taxon>Pedaliaceae</taxon>
        <taxon>Sesamum</taxon>
    </lineage>
</organism>
<gene>
    <name evidence="7" type="ORF">Sradi_1173500</name>
</gene>
<dbReference type="InterPro" id="IPR012982">
    <property type="entry name" value="PARP1-like_PADR1_Zn_ribbon"/>
</dbReference>
<feature type="domain" description="PARP1-like PADR1" evidence="6">
    <location>
        <begin position="74"/>
        <end position="127"/>
    </location>
</feature>
<keyword evidence="3" id="KW-0520">NAD</keyword>
<protein>
    <submittedName>
        <fullName evidence="7">Protein ADP-ribosyltransferase PARP3</fullName>
    </submittedName>
</protein>
<dbReference type="Pfam" id="PF08063">
    <property type="entry name" value="Zn_ribbon_PADR1"/>
    <property type="match status" value="1"/>
</dbReference>
<reference evidence="7" key="2">
    <citation type="journal article" date="2024" name="Plant">
        <title>Genomic evolution and insights into agronomic trait innovations of Sesamum species.</title>
        <authorList>
            <person name="Miao H."/>
            <person name="Wang L."/>
            <person name="Qu L."/>
            <person name="Liu H."/>
            <person name="Sun Y."/>
            <person name="Le M."/>
            <person name="Wang Q."/>
            <person name="Wei S."/>
            <person name="Zheng Y."/>
            <person name="Lin W."/>
            <person name="Duan Y."/>
            <person name="Cao H."/>
            <person name="Xiong S."/>
            <person name="Wang X."/>
            <person name="Wei L."/>
            <person name="Li C."/>
            <person name="Ma Q."/>
            <person name="Ju M."/>
            <person name="Zhao R."/>
            <person name="Li G."/>
            <person name="Mu C."/>
            <person name="Tian Q."/>
            <person name="Mei H."/>
            <person name="Zhang T."/>
            <person name="Gao T."/>
            <person name="Zhang H."/>
        </authorList>
    </citation>
    <scope>NUCLEOTIDE SEQUENCE</scope>
    <source>
        <strain evidence="7">G02</strain>
    </source>
</reference>
<proteinExistence type="predicted"/>
<evidence type="ECO:0000256" key="3">
    <source>
        <dbReference type="ARBA" id="ARBA00023027"/>
    </source>
</evidence>
<dbReference type="GO" id="GO:0008270">
    <property type="term" value="F:zinc ion binding"/>
    <property type="evidence" value="ECO:0007669"/>
    <property type="project" value="InterPro"/>
</dbReference>
<evidence type="ECO:0000256" key="4">
    <source>
        <dbReference type="SAM" id="MobiDB-lite"/>
    </source>
</evidence>
<dbReference type="PROSITE" id="PS52007">
    <property type="entry name" value="PADR1"/>
    <property type="match status" value="1"/>
</dbReference>
<keyword evidence="2" id="KW-0808">Transferase</keyword>
<dbReference type="InterPro" id="IPR038650">
    <property type="entry name" value="PADR1_C_dom_sf"/>
</dbReference>
<dbReference type="Pfam" id="PF21728">
    <property type="entry name" value="PADR1_N"/>
    <property type="match status" value="1"/>
</dbReference>
<evidence type="ECO:0000313" key="7">
    <source>
        <dbReference type="EMBL" id="KAL0417600.1"/>
    </source>
</evidence>
<evidence type="ECO:0000259" key="5">
    <source>
        <dbReference type="Pfam" id="PF08063"/>
    </source>
</evidence>
<dbReference type="GO" id="GO:0005730">
    <property type="term" value="C:nucleolus"/>
    <property type="evidence" value="ECO:0007669"/>
    <property type="project" value="TreeGrafter"/>
</dbReference>
<evidence type="ECO:0000256" key="2">
    <source>
        <dbReference type="ARBA" id="ARBA00022679"/>
    </source>
</evidence>
<dbReference type="Gene3D" id="1.10.20.130">
    <property type="match status" value="1"/>
</dbReference>
<dbReference type="EMBL" id="JACGWJ010000005">
    <property type="protein sequence ID" value="KAL0417600.1"/>
    <property type="molecule type" value="Genomic_DNA"/>
</dbReference>
<feature type="region of interest" description="Disordered" evidence="4">
    <location>
        <begin position="19"/>
        <end position="76"/>
    </location>
</feature>
<reference evidence="7" key="1">
    <citation type="submission" date="2020-06" db="EMBL/GenBank/DDBJ databases">
        <authorList>
            <person name="Li T."/>
            <person name="Hu X."/>
            <person name="Zhang T."/>
            <person name="Song X."/>
            <person name="Zhang H."/>
            <person name="Dai N."/>
            <person name="Sheng W."/>
            <person name="Hou X."/>
            <person name="Wei L."/>
        </authorList>
    </citation>
    <scope>NUCLEOTIDE SEQUENCE</scope>
    <source>
        <strain evidence="7">G02</strain>
        <tissue evidence="7">Leaf</tissue>
    </source>
</reference>
<dbReference type="GO" id="GO:1990404">
    <property type="term" value="F:NAD+-protein mono-ADP-ribosyltransferase activity"/>
    <property type="evidence" value="ECO:0007669"/>
    <property type="project" value="TreeGrafter"/>
</dbReference>